<gene>
    <name evidence="1" type="ORF">GQ607_004029</name>
</gene>
<evidence type="ECO:0000313" key="2">
    <source>
        <dbReference type="Proteomes" id="UP000434172"/>
    </source>
</evidence>
<sequence length="156" mass="17040">MNFVSSDAIIDAFKSAKSLQQACSQMNQLTLDDIFGMLEPAMTVVEGLRNTIGACQIGELTNEIVSQVEIIAMAKAALAERVDMEMEDICLLREELNKREQALADEVAREESNQSALLSGTIDRFLDNTFGKSSENLQAQPARTMATKAFTEDATG</sequence>
<protein>
    <submittedName>
        <fullName evidence="1">Uncharacterized protein</fullName>
    </submittedName>
</protein>
<name>A0A8H3WMP9_9PEZI</name>
<evidence type="ECO:0000313" key="1">
    <source>
        <dbReference type="EMBL" id="KAF0328617.1"/>
    </source>
</evidence>
<comment type="caution">
    <text evidence="1">The sequence shown here is derived from an EMBL/GenBank/DDBJ whole genome shotgun (WGS) entry which is preliminary data.</text>
</comment>
<keyword evidence="2" id="KW-1185">Reference proteome</keyword>
<dbReference type="EMBL" id="WOWK01000016">
    <property type="protein sequence ID" value="KAF0328617.1"/>
    <property type="molecule type" value="Genomic_DNA"/>
</dbReference>
<accession>A0A8H3WMP9</accession>
<dbReference type="Proteomes" id="UP000434172">
    <property type="component" value="Unassembled WGS sequence"/>
</dbReference>
<proteinExistence type="predicted"/>
<dbReference type="AlphaFoldDB" id="A0A8H3WMP9"/>
<organism evidence="1 2">
    <name type="scientific">Colletotrichum asianum</name>
    <dbReference type="NCBI Taxonomy" id="702518"/>
    <lineage>
        <taxon>Eukaryota</taxon>
        <taxon>Fungi</taxon>
        <taxon>Dikarya</taxon>
        <taxon>Ascomycota</taxon>
        <taxon>Pezizomycotina</taxon>
        <taxon>Sordariomycetes</taxon>
        <taxon>Hypocreomycetidae</taxon>
        <taxon>Glomerellales</taxon>
        <taxon>Glomerellaceae</taxon>
        <taxon>Colletotrichum</taxon>
        <taxon>Colletotrichum gloeosporioides species complex</taxon>
    </lineage>
</organism>
<reference evidence="1 2" key="1">
    <citation type="submission" date="2019-12" db="EMBL/GenBank/DDBJ databases">
        <title>A genome sequence resource for the geographically widespread anthracnose pathogen Colletotrichum asianum.</title>
        <authorList>
            <person name="Meng Y."/>
        </authorList>
    </citation>
    <scope>NUCLEOTIDE SEQUENCE [LARGE SCALE GENOMIC DNA]</scope>
    <source>
        <strain evidence="1 2">ICMP 18580</strain>
    </source>
</reference>
<dbReference type="OrthoDB" id="5324651at2759"/>